<name>A0A317SLM6_9PEZI</name>
<evidence type="ECO:0000313" key="2">
    <source>
        <dbReference type="Proteomes" id="UP000246991"/>
    </source>
</evidence>
<dbReference type="AlphaFoldDB" id="A0A317SLM6"/>
<proteinExistence type="predicted"/>
<comment type="caution">
    <text evidence="1">The sequence shown here is derived from an EMBL/GenBank/DDBJ whole genome shotgun (WGS) entry which is preliminary data.</text>
</comment>
<accession>A0A317SLM6</accession>
<dbReference type="EMBL" id="PYWC01000063">
    <property type="protein sequence ID" value="PWW74386.1"/>
    <property type="molecule type" value="Genomic_DNA"/>
</dbReference>
<dbReference type="OrthoDB" id="407832at2759"/>
<sequence>MESGLSGGVESVVENFRTDLEILVVWKGGREVVPKAYSNRGFGNSYFFDQF</sequence>
<dbReference type="Proteomes" id="UP000246991">
    <property type="component" value="Unassembled WGS sequence"/>
</dbReference>
<organism evidence="1 2">
    <name type="scientific">Tuber magnatum</name>
    <name type="common">white Piedmont truffle</name>
    <dbReference type="NCBI Taxonomy" id="42249"/>
    <lineage>
        <taxon>Eukaryota</taxon>
        <taxon>Fungi</taxon>
        <taxon>Dikarya</taxon>
        <taxon>Ascomycota</taxon>
        <taxon>Pezizomycotina</taxon>
        <taxon>Pezizomycetes</taxon>
        <taxon>Pezizales</taxon>
        <taxon>Tuberaceae</taxon>
        <taxon>Tuber</taxon>
    </lineage>
</organism>
<protein>
    <submittedName>
        <fullName evidence="1">Uncharacterized protein</fullName>
    </submittedName>
</protein>
<feature type="non-terminal residue" evidence="1">
    <location>
        <position position="51"/>
    </location>
</feature>
<gene>
    <name evidence="1" type="ORF">C7212DRAFT_329129</name>
</gene>
<keyword evidence="2" id="KW-1185">Reference proteome</keyword>
<reference evidence="1 2" key="1">
    <citation type="submission" date="2018-03" db="EMBL/GenBank/DDBJ databases">
        <title>Genomes of Pezizomycetes fungi and the evolution of truffles.</title>
        <authorList>
            <person name="Murat C."/>
            <person name="Payen T."/>
            <person name="Noel B."/>
            <person name="Kuo A."/>
            <person name="Martin F.M."/>
        </authorList>
    </citation>
    <scope>NUCLEOTIDE SEQUENCE [LARGE SCALE GENOMIC DNA]</scope>
    <source>
        <strain evidence="1">091103-1</strain>
    </source>
</reference>
<evidence type="ECO:0000313" key="1">
    <source>
        <dbReference type="EMBL" id="PWW74386.1"/>
    </source>
</evidence>